<keyword evidence="4" id="KW-0233">DNA recombination</keyword>
<proteinExistence type="inferred from homology"/>
<evidence type="ECO:0000313" key="6">
    <source>
        <dbReference type="EMBL" id="MDM0045010.1"/>
    </source>
</evidence>
<gene>
    <name evidence="6" type="ORF">QTH91_11000</name>
</gene>
<dbReference type="Gene3D" id="3.30.160.390">
    <property type="entry name" value="Integrase, DNA-binding domain"/>
    <property type="match status" value="1"/>
</dbReference>
<dbReference type="Proteomes" id="UP001174908">
    <property type="component" value="Unassembled WGS sequence"/>
</dbReference>
<dbReference type="InterPro" id="IPR050808">
    <property type="entry name" value="Phage_Integrase"/>
</dbReference>
<keyword evidence="3" id="KW-0238">DNA-binding</keyword>
<evidence type="ECO:0000313" key="7">
    <source>
        <dbReference type="Proteomes" id="UP001174908"/>
    </source>
</evidence>
<evidence type="ECO:0000256" key="4">
    <source>
        <dbReference type="ARBA" id="ARBA00023172"/>
    </source>
</evidence>
<sequence>MARNLIGGDRTIRALKPGAKRLSDGEGLYLLPFFKGGAHGWRLDYTFAGRRNTLSLGTYPAVGLKAAREAAVKCREMVASGVDPSDLRKKAKVAKVQATEDRRRAAVGEPASGSFEDVALRWHQTRMCDWSPGHATRVLQRLKRDVFPFLGGEPIGEIDAPGVLKVLRRIEARGVMETTHRALENCFAVFAFAIAEGAIQSNPATGLKRALKPVIPKRYAAVTTPEELAPMLRAMDGYKGTNVVRGALKLLPMMTVRPGELRFATWDEFDLEGGWWRIPPARMKGSRERKLNGAPHWVPLPVQARHVLEELRSVTGHSRYVFPSERSKERPMSENTINMAFRTLGYPSDVVTGHGFRATARTIMDQVLHVDPMVLEVQLAHKVPGPLADCYNRSDYREFRAVAMQLWADYLDALRKGEGDTFVARCRAPIAARRINIENVAALNE</sequence>
<evidence type="ECO:0000256" key="3">
    <source>
        <dbReference type="ARBA" id="ARBA00023125"/>
    </source>
</evidence>
<dbReference type="InterPro" id="IPR011010">
    <property type="entry name" value="DNA_brk_join_enz"/>
</dbReference>
<evidence type="ECO:0000256" key="2">
    <source>
        <dbReference type="ARBA" id="ARBA00022908"/>
    </source>
</evidence>
<dbReference type="Pfam" id="PF00589">
    <property type="entry name" value="Phage_integrase"/>
    <property type="match status" value="1"/>
</dbReference>
<dbReference type="InterPro" id="IPR010998">
    <property type="entry name" value="Integrase_recombinase_N"/>
</dbReference>
<protein>
    <submittedName>
        <fullName evidence="6">Tyrosine-type recombinase/integrase</fullName>
    </submittedName>
</protein>
<dbReference type="RefSeq" id="WP_286660116.1">
    <property type="nucleotide sequence ID" value="NZ_JASZYV010000002.1"/>
</dbReference>
<dbReference type="Pfam" id="PF13356">
    <property type="entry name" value="Arm-DNA-bind_3"/>
    <property type="match status" value="1"/>
</dbReference>
<dbReference type="InterPro" id="IPR002104">
    <property type="entry name" value="Integrase_catalytic"/>
</dbReference>
<comment type="similarity">
    <text evidence="1">Belongs to the 'phage' integrase family.</text>
</comment>
<comment type="caution">
    <text evidence="6">The sequence shown here is derived from an EMBL/GenBank/DDBJ whole genome shotgun (WGS) entry which is preliminary data.</text>
</comment>
<evidence type="ECO:0000259" key="5">
    <source>
        <dbReference type="PROSITE" id="PS51898"/>
    </source>
</evidence>
<organism evidence="6 7">
    <name type="scientific">Variovorax dokdonensis</name>
    <dbReference type="NCBI Taxonomy" id="344883"/>
    <lineage>
        <taxon>Bacteria</taxon>
        <taxon>Pseudomonadati</taxon>
        <taxon>Pseudomonadota</taxon>
        <taxon>Betaproteobacteria</taxon>
        <taxon>Burkholderiales</taxon>
        <taxon>Comamonadaceae</taxon>
        <taxon>Variovorax</taxon>
    </lineage>
</organism>
<feature type="domain" description="Tyr recombinase" evidence="5">
    <location>
        <begin position="218"/>
        <end position="404"/>
    </location>
</feature>
<reference evidence="6" key="1">
    <citation type="submission" date="2023-06" db="EMBL/GenBank/DDBJ databases">
        <authorList>
            <person name="Jiang Y."/>
            <person name="Liu Q."/>
        </authorList>
    </citation>
    <scope>NUCLEOTIDE SEQUENCE</scope>
    <source>
        <strain evidence="6">CGMCC 1.12089</strain>
    </source>
</reference>
<dbReference type="PROSITE" id="PS51898">
    <property type="entry name" value="TYR_RECOMBINASE"/>
    <property type="match status" value="1"/>
</dbReference>
<keyword evidence="2" id="KW-0229">DNA integration</keyword>
<accession>A0ABT7NAU5</accession>
<dbReference type="InterPro" id="IPR053876">
    <property type="entry name" value="Phage_int_M"/>
</dbReference>
<dbReference type="InterPro" id="IPR025166">
    <property type="entry name" value="Integrase_DNA_bind_dom"/>
</dbReference>
<dbReference type="InterPro" id="IPR038488">
    <property type="entry name" value="Integrase_DNA-bd_sf"/>
</dbReference>
<dbReference type="Gene3D" id="1.10.150.130">
    <property type="match status" value="1"/>
</dbReference>
<dbReference type="InterPro" id="IPR013762">
    <property type="entry name" value="Integrase-like_cat_sf"/>
</dbReference>
<dbReference type="PANTHER" id="PTHR30629">
    <property type="entry name" value="PROPHAGE INTEGRASE"/>
    <property type="match status" value="1"/>
</dbReference>
<name>A0ABT7NAU5_9BURK</name>
<dbReference type="CDD" id="cd00801">
    <property type="entry name" value="INT_P4_C"/>
    <property type="match status" value="1"/>
</dbReference>
<evidence type="ECO:0000256" key="1">
    <source>
        <dbReference type="ARBA" id="ARBA00008857"/>
    </source>
</evidence>
<keyword evidence="7" id="KW-1185">Reference proteome</keyword>
<dbReference type="Pfam" id="PF22022">
    <property type="entry name" value="Phage_int_M"/>
    <property type="match status" value="1"/>
</dbReference>
<dbReference type="PANTHER" id="PTHR30629:SF2">
    <property type="entry name" value="PROPHAGE INTEGRASE INTS-RELATED"/>
    <property type="match status" value="1"/>
</dbReference>
<dbReference type="Gene3D" id="1.10.443.10">
    <property type="entry name" value="Intergrase catalytic core"/>
    <property type="match status" value="1"/>
</dbReference>
<dbReference type="SUPFAM" id="SSF56349">
    <property type="entry name" value="DNA breaking-rejoining enzymes"/>
    <property type="match status" value="1"/>
</dbReference>
<dbReference type="EMBL" id="JASZYV010000002">
    <property type="protein sequence ID" value="MDM0045010.1"/>
    <property type="molecule type" value="Genomic_DNA"/>
</dbReference>